<gene>
    <name evidence="1" type="ORF">PCON_06364</name>
</gene>
<evidence type="ECO:0000313" key="2">
    <source>
        <dbReference type="Proteomes" id="UP000018144"/>
    </source>
</evidence>
<dbReference type="AlphaFoldDB" id="U4KXC9"/>
<dbReference type="EMBL" id="HF935312">
    <property type="protein sequence ID" value="CCX06777.1"/>
    <property type="molecule type" value="Genomic_DNA"/>
</dbReference>
<sequence length="32" mass="3615">MCFSRLFSSFFSGRTSGNPIQHLNHKSSVNLD</sequence>
<proteinExistence type="predicted"/>
<organism evidence="1 2">
    <name type="scientific">Pyronema omphalodes (strain CBS 100304)</name>
    <name type="common">Pyronema confluens</name>
    <dbReference type="NCBI Taxonomy" id="1076935"/>
    <lineage>
        <taxon>Eukaryota</taxon>
        <taxon>Fungi</taxon>
        <taxon>Dikarya</taxon>
        <taxon>Ascomycota</taxon>
        <taxon>Pezizomycotina</taxon>
        <taxon>Pezizomycetes</taxon>
        <taxon>Pezizales</taxon>
        <taxon>Pyronemataceae</taxon>
        <taxon>Pyronema</taxon>
    </lineage>
</organism>
<accession>U4KXC9</accession>
<evidence type="ECO:0000313" key="1">
    <source>
        <dbReference type="EMBL" id="CCX06777.1"/>
    </source>
</evidence>
<name>U4KXC9_PYROM</name>
<keyword evidence="2" id="KW-1185">Reference proteome</keyword>
<reference evidence="1 2" key="1">
    <citation type="journal article" date="2013" name="PLoS Genet.">
        <title>The genome and development-dependent transcriptomes of Pyronema confluens: a window into fungal evolution.</title>
        <authorList>
            <person name="Traeger S."/>
            <person name="Altegoer F."/>
            <person name="Freitag M."/>
            <person name="Gabaldon T."/>
            <person name="Kempken F."/>
            <person name="Kumar A."/>
            <person name="Marcet-Houben M."/>
            <person name="Poggeler S."/>
            <person name="Stajich J.E."/>
            <person name="Nowrousian M."/>
        </authorList>
    </citation>
    <scope>NUCLEOTIDE SEQUENCE [LARGE SCALE GENOMIC DNA]</scope>
    <source>
        <strain evidence="2">CBS 100304</strain>
        <tissue evidence="1">Vegetative mycelium</tissue>
    </source>
</reference>
<protein>
    <submittedName>
        <fullName evidence="1">Uncharacterized protein</fullName>
    </submittedName>
</protein>
<dbReference type="Proteomes" id="UP000018144">
    <property type="component" value="Unassembled WGS sequence"/>
</dbReference>